<accession>A0A3Q3XIQ6</accession>
<name>A0A3Q3XIQ6_MOLML</name>
<dbReference type="GO" id="GO:0071339">
    <property type="term" value="C:MLL1 complex"/>
    <property type="evidence" value="ECO:0007669"/>
    <property type="project" value="TreeGrafter"/>
</dbReference>
<proteinExistence type="predicted"/>
<dbReference type="PROSITE" id="PS01359">
    <property type="entry name" value="ZF_PHD_1"/>
    <property type="match status" value="1"/>
</dbReference>
<dbReference type="Pfam" id="PF02820">
    <property type="entry name" value="MBT"/>
    <property type="match status" value="1"/>
</dbReference>
<dbReference type="PANTHER" id="PTHR15856">
    <property type="entry name" value="PHD FINGER PROTEIN 20-RELATED"/>
    <property type="match status" value="1"/>
</dbReference>
<feature type="region of interest" description="Disordered" evidence="8">
    <location>
        <begin position="139"/>
        <end position="277"/>
    </location>
</feature>
<dbReference type="GO" id="GO:0008270">
    <property type="term" value="F:zinc ion binding"/>
    <property type="evidence" value="ECO:0007669"/>
    <property type="project" value="UniProtKB-KW"/>
</dbReference>
<feature type="compositionally biased region" description="Low complexity" evidence="8">
    <location>
        <begin position="647"/>
        <end position="657"/>
    </location>
</feature>
<comment type="subcellular location">
    <subcellularLocation>
        <location evidence="1">Nucleus</location>
    </subcellularLocation>
</comment>
<dbReference type="InterPro" id="IPR002999">
    <property type="entry name" value="Tudor"/>
</dbReference>
<dbReference type="InterPro" id="IPR004092">
    <property type="entry name" value="Mbt"/>
</dbReference>
<dbReference type="Ensembl" id="ENSMMOT00000026809.1">
    <property type="protein sequence ID" value="ENSMMOP00000026364.1"/>
    <property type="gene ID" value="ENSMMOG00000019976.1"/>
</dbReference>
<feature type="compositionally biased region" description="Basic and acidic residues" evidence="8">
    <location>
        <begin position="217"/>
        <end position="226"/>
    </location>
</feature>
<evidence type="ECO:0000256" key="6">
    <source>
        <dbReference type="ARBA" id="ARBA00023242"/>
    </source>
</evidence>
<feature type="compositionally biased region" description="Acidic residues" evidence="8">
    <location>
        <begin position="174"/>
        <end position="185"/>
    </location>
</feature>
<feature type="compositionally biased region" description="Basic and acidic residues" evidence="8">
    <location>
        <begin position="242"/>
        <end position="259"/>
    </location>
</feature>
<evidence type="ECO:0000256" key="2">
    <source>
        <dbReference type="ARBA" id="ARBA00022723"/>
    </source>
</evidence>
<dbReference type="Pfam" id="PF20826">
    <property type="entry name" value="PHD_5"/>
    <property type="match status" value="1"/>
</dbReference>
<dbReference type="CDD" id="cd20104">
    <property type="entry name" value="MBT_PHF20L1-like"/>
    <property type="match status" value="1"/>
</dbReference>
<dbReference type="FunFam" id="2.30.30.140:FF:000049">
    <property type="entry name" value="PHD finger protein 20 (Predicted)"/>
    <property type="match status" value="1"/>
</dbReference>
<evidence type="ECO:0000256" key="3">
    <source>
        <dbReference type="ARBA" id="ARBA00022737"/>
    </source>
</evidence>
<feature type="region of interest" description="Disordered" evidence="8">
    <location>
        <begin position="630"/>
        <end position="657"/>
    </location>
</feature>
<dbReference type="STRING" id="94237.ENSMMOP00000026364"/>
<evidence type="ECO:0000259" key="9">
    <source>
        <dbReference type="PROSITE" id="PS50157"/>
    </source>
</evidence>
<dbReference type="AlphaFoldDB" id="A0A3Q3XIQ6"/>
<keyword evidence="3" id="KW-0677">Repeat</keyword>
<dbReference type="Pfam" id="PF18115">
    <property type="entry name" value="Tudor_3"/>
    <property type="match status" value="1"/>
</dbReference>
<sequence>MSKTPPTRRGITFEVGAQLEARDSLKNWYAANIEKIDYEGEKVLIHYRQWSHRYDEWFDWTSPYLRPVERVQLRRQGLQDDSPGFHVNDKVLASWSDCRFYPAKVISVNKDASYTVKFYDGVIQKVKGIHVKPFVKASRSTERNMVRRVPNRRDRRPHENGCPKNKRARRSTSDQEEDSNSDDEREVAMLNEMNKKTNGEVEVAPAVKPEEDILEQADQKKPRDTQNETGLTNGGMVGDDSEQNKEICHINEEVKKETSESEQSETKPYTDSPKPYIELPAQSSVKTEQVSVTMTTTESNEAVRKQGFHNPNRFSREPLYRVIKNQPPPVLSINLDHNPFKCSAPGCTKSFRKAKLLHYHMKYYHGEEQALEEEHSPTRSVQTRVSEKQVTATNLDGPKRRRTISASMREFLWSLKDKLKEKPKQKDFLRIKLKKKKKKKKAKSDEDSISDWSTDSCGWSDDDYGLDLDITTPPLSVDSGAVDTSDQEIVRCICEVEEENDFMIQCEDCLCWQHGTCMGLLEDNVPDRYTCYICRDPPGQRQSLRYWYDREWLSNGHMYGLSFLEENYSHQNAKKITTTHQLLGDVHHLLEILNGLHLKMSVLSTHPDLHLWQQPWKHLERSWMSSDSCHGSDAAPSPVTPDEDMTAASASSCSSSPFPSFQDSYITSEHCYQKPRAYYPAVEQRLVVETRQGSELEDSMRSTEELLEREQRYGSLLETDRPKSTELEVELIKFTETKEEEGGDPGEPADTCRQHQQRQINLLDHIDTVQDEVSHRMDFIERELDVLESWLDYTGELEPPEPLARLPQLKHRMKRLLTQLGKVQQIALYSST</sequence>
<dbReference type="InterPro" id="IPR041297">
    <property type="entry name" value="Crb2_Tudor"/>
</dbReference>
<dbReference type="InterPro" id="IPR019786">
    <property type="entry name" value="Zinc_finger_PHD-type_CS"/>
</dbReference>
<keyword evidence="11" id="KW-1185">Reference proteome</keyword>
<dbReference type="GO" id="GO:0006357">
    <property type="term" value="P:regulation of transcription by RNA polymerase II"/>
    <property type="evidence" value="ECO:0007669"/>
    <property type="project" value="TreeGrafter"/>
</dbReference>
<dbReference type="PANTHER" id="PTHR15856:SF27">
    <property type="entry name" value="PHD FINGER PROTEIN 20"/>
    <property type="match status" value="1"/>
</dbReference>
<evidence type="ECO:0000313" key="11">
    <source>
        <dbReference type="Proteomes" id="UP000261620"/>
    </source>
</evidence>
<dbReference type="FunFam" id="3.30.40.10:FF:000196">
    <property type="entry name" value="PHD finger protein 20 (Predicted)"/>
    <property type="match status" value="1"/>
</dbReference>
<evidence type="ECO:0000256" key="5">
    <source>
        <dbReference type="ARBA" id="ARBA00022833"/>
    </source>
</evidence>
<dbReference type="Gene3D" id="3.30.160.60">
    <property type="entry name" value="Classic Zinc Finger"/>
    <property type="match status" value="1"/>
</dbReference>
<feature type="domain" description="C2H2-type" evidence="9">
    <location>
        <begin position="340"/>
        <end position="370"/>
    </location>
</feature>
<dbReference type="SUPFAM" id="SSF63748">
    <property type="entry name" value="Tudor/PWWP/MBT"/>
    <property type="match status" value="2"/>
</dbReference>
<evidence type="ECO:0000256" key="1">
    <source>
        <dbReference type="ARBA" id="ARBA00004123"/>
    </source>
</evidence>
<organism evidence="10 11">
    <name type="scientific">Mola mola</name>
    <name type="common">Ocean sunfish</name>
    <name type="synonym">Tetraodon mola</name>
    <dbReference type="NCBI Taxonomy" id="94237"/>
    <lineage>
        <taxon>Eukaryota</taxon>
        <taxon>Metazoa</taxon>
        <taxon>Chordata</taxon>
        <taxon>Craniata</taxon>
        <taxon>Vertebrata</taxon>
        <taxon>Euteleostomi</taxon>
        <taxon>Actinopterygii</taxon>
        <taxon>Neopterygii</taxon>
        <taxon>Teleostei</taxon>
        <taxon>Neoteleostei</taxon>
        <taxon>Acanthomorphata</taxon>
        <taxon>Eupercaria</taxon>
        <taxon>Tetraodontiformes</taxon>
        <taxon>Molidae</taxon>
        <taxon>Mola</taxon>
    </lineage>
</organism>
<dbReference type="CDD" id="cd20453">
    <property type="entry name" value="Tudor_PHF20"/>
    <property type="match status" value="1"/>
</dbReference>
<evidence type="ECO:0000313" key="10">
    <source>
        <dbReference type="Ensembl" id="ENSMMOP00000026364.1"/>
    </source>
</evidence>
<dbReference type="InterPro" id="IPR013083">
    <property type="entry name" value="Znf_RING/FYVE/PHD"/>
</dbReference>
<reference evidence="10" key="1">
    <citation type="submission" date="2025-08" db="UniProtKB">
        <authorList>
            <consortium name="Ensembl"/>
        </authorList>
    </citation>
    <scope>IDENTIFICATION</scope>
</reference>
<dbReference type="SMART" id="SM00333">
    <property type="entry name" value="TUDOR"/>
    <property type="match status" value="2"/>
</dbReference>
<evidence type="ECO:0000256" key="7">
    <source>
        <dbReference type="PROSITE-ProRule" id="PRU00042"/>
    </source>
</evidence>
<evidence type="ECO:0000256" key="8">
    <source>
        <dbReference type="SAM" id="MobiDB-lite"/>
    </source>
</evidence>
<keyword evidence="6" id="KW-0539">Nucleus</keyword>
<dbReference type="InterPro" id="IPR013087">
    <property type="entry name" value="Znf_C2H2_type"/>
</dbReference>
<evidence type="ECO:0000256" key="4">
    <source>
        <dbReference type="ARBA" id="ARBA00022771"/>
    </source>
</evidence>
<dbReference type="OMA" id="HIHVKPF"/>
<dbReference type="PROSITE" id="PS50157">
    <property type="entry name" value="ZINC_FINGER_C2H2_2"/>
    <property type="match status" value="1"/>
</dbReference>
<dbReference type="Gene3D" id="2.30.30.140">
    <property type="match status" value="2"/>
</dbReference>
<dbReference type="PROSITE" id="PS00028">
    <property type="entry name" value="ZINC_FINGER_C2H2_1"/>
    <property type="match status" value="1"/>
</dbReference>
<dbReference type="Proteomes" id="UP000261620">
    <property type="component" value="Unplaced"/>
</dbReference>
<keyword evidence="4 7" id="KW-0863">Zinc-finger</keyword>
<dbReference type="SUPFAM" id="SSF57903">
    <property type="entry name" value="FYVE/PHD zinc finger"/>
    <property type="match status" value="1"/>
</dbReference>
<dbReference type="InterPro" id="IPR036236">
    <property type="entry name" value="Znf_C2H2_sf"/>
</dbReference>
<dbReference type="InterPro" id="IPR011011">
    <property type="entry name" value="Znf_FYVE_PHD"/>
</dbReference>
<protein>
    <recommendedName>
        <fullName evidence="9">C2H2-type domain-containing protein</fullName>
    </recommendedName>
</protein>
<reference evidence="10" key="2">
    <citation type="submission" date="2025-09" db="UniProtKB">
        <authorList>
            <consortium name="Ensembl"/>
        </authorList>
    </citation>
    <scope>IDENTIFICATION</scope>
</reference>
<dbReference type="Gene3D" id="3.30.40.10">
    <property type="entry name" value="Zinc/RING finger domain, C3HC4 (zinc finger)"/>
    <property type="match status" value="1"/>
</dbReference>
<dbReference type="GO" id="GO:0044545">
    <property type="term" value="C:NSL complex"/>
    <property type="evidence" value="ECO:0007669"/>
    <property type="project" value="TreeGrafter"/>
</dbReference>
<keyword evidence="5" id="KW-0862">Zinc</keyword>
<keyword evidence="2" id="KW-0479">Metal-binding</keyword>
<dbReference type="InterPro" id="IPR043449">
    <property type="entry name" value="PHF20-like"/>
</dbReference>
<dbReference type="SUPFAM" id="SSF57667">
    <property type="entry name" value="beta-beta-alpha zinc fingers"/>
    <property type="match status" value="1"/>
</dbReference>